<evidence type="ECO:0000259" key="1">
    <source>
        <dbReference type="SMART" id="SM00942"/>
    </source>
</evidence>
<feature type="domain" description="DNA primase/polymerase bifunctional N-terminal" evidence="2">
    <location>
        <begin position="8"/>
        <end position="164"/>
    </location>
</feature>
<organism evidence="3 4">
    <name type="scientific">Latilactobacillus curvatus JCM 1096 = DSM 20019</name>
    <dbReference type="NCBI Taxonomy" id="1293592"/>
    <lineage>
        <taxon>Bacteria</taxon>
        <taxon>Bacillati</taxon>
        <taxon>Bacillota</taxon>
        <taxon>Bacilli</taxon>
        <taxon>Lactobacillales</taxon>
        <taxon>Lactobacillaceae</taxon>
        <taxon>Latilactobacillus</taxon>
    </lineage>
</organism>
<comment type="caution">
    <text evidence="3">The sequence shown here is derived from an EMBL/GenBank/DDBJ whole genome shotgun (WGS) entry which is preliminary data.</text>
</comment>
<feature type="domain" description="Primase C-terminal 1" evidence="1">
    <location>
        <begin position="193"/>
        <end position="258"/>
    </location>
</feature>
<sequence>MKNLVNYAIKYAEKGMYVLPMVNKQPLIKFADQPALTVDEIKRIWKRYPYAQIAFRTVDFFVIDIDTETAHGKNGFKSIDEFEHKDLLVDTLTQQTASGGKQLFYLKRSDIDIQQNIGWLPGVDVKAHINNYVLVAPSEHKNKQYQWLNHNPIVTPSRELIKLINKRETKSDYDPSKFTVSDTKTATSELFEQIVKGLGETGGRNNALASFIGGLLFRNVDLETAYELAKMANNNTVKSLPINEFDRTFDSMVKKEIRRREVANGISRKVEKDAARKESR</sequence>
<gene>
    <name evidence="3" type="ORF">FC08_GL001542</name>
</gene>
<name>A0AAJ0LE37_LATCU</name>
<evidence type="ECO:0000259" key="2">
    <source>
        <dbReference type="SMART" id="SM00943"/>
    </source>
</evidence>
<dbReference type="CDD" id="cd04859">
    <property type="entry name" value="Prim_Pol"/>
    <property type="match status" value="1"/>
</dbReference>
<dbReference type="GeneID" id="49610583"/>
<dbReference type="InterPro" id="IPR014820">
    <property type="entry name" value="PriCT_1"/>
</dbReference>
<evidence type="ECO:0000313" key="3">
    <source>
        <dbReference type="EMBL" id="KRK90385.1"/>
    </source>
</evidence>
<dbReference type="RefSeq" id="WP_056966816.1">
    <property type="nucleotide sequence ID" value="NZ_AZDL01000070.1"/>
</dbReference>
<dbReference type="SMART" id="SM00943">
    <property type="entry name" value="Prim-Pol"/>
    <property type="match status" value="1"/>
</dbReference>
<dbReference type="InterPro" id="IPR015330">
    <property type="entry name" value="DNA_primase/pol_bifunc_N"/>
</dbReference>
<dbReference type="SUPFAM" id="SSF56747">
    <property type="entry name" value="Prim-pol domain"/>
    <property type="match status" value="1"/>
</dbReference>
<protein>
    <submittedName>
        <fullName evidence="3">Prophage Lp3 protein 7</fullName>
    </submittedName>
</protein>
<dbReference type="Pfam" id="PF08708">
    <property type="entry name" value="PriCT_1"/>
    <property type="match status" value="1"/>
</dbReference>
<dbReference type="Pfam" id="PF09250">
    <property type="entry name" value="Prim-Pol"/>
    <property type="match status" value="1"/>
</dbReference>
<accession>A0AAJ0LE37</accession>
<dbReference type="AlphaFoldDB" id="A0AAJ0LE37"/>
<dbReference type="Proteomes" id="UP000050828">
    <property type="component" value="Unassembled WGS sequence"/>
</dbReference>
<dbReference type="EMBL" id="AZDL01000070">
    <property type="protein sequence ID" value="KRK90385.1"/>
    <property type="molecule type" value="Genomic_DNA"/>
</dbReference>
<reference evidence="3 4" key="1">
    <citation type="journal article" date="2015" name="Genome Announc.">
        <title>Expanding the biotechnology potential of lactobacilli through comparative genomics of 213 strains and associated genera.</title>
        <authorList>
            <person name="Sun Z."/>
            <person name="Harris H.M."/>
            <person name="McCann A."/>
            <person name="Guo C."/>
            <person name="Argimon S."/>
            <person name="Zhang W."/>
            <person name="Yang X."/>
            <person name="Jeffery I.B."/>
            <person name="Cooney J.C."/>
            <person name="Kagawa T.F."/>
            <person name="Liu W."/>
            <person name="Song Y."/>
            <person name="Salvetti E."/>
            <person name="Wrobel A."/>
            <person name="Rasinkangas P."/>
            <person name="Parkhill J."/>
            <person name="Rea M.C."/>
            <person name="O'Sullivan O."/>
            <person name="Ritari J."/>
            <person name="Douillard F.P."/>
            <person name="Paul Ross R."/>
            <person name="Yang R."/>
            <person name="Briner A.E."/>
            <person name="Felis G.E."/>
            <person name="de Vos W.M."/>
            <person name="Barrangou R."/>
            <person name="Klaenhammer T.R."/>
            <person name="Caufield P.W."/>
            <person name="Cui Y."/>
            <person name="Zhang H."/>
            <person name="O'Toole P.W."/>
        </authorList>
    </citation>
    <scope>NUCLEOTIDE SEQUENCE [LARGE SCALE GENOMIC DNA]</scope>
    <source>
        <strain evidence="3 4">DSM 20019</strain>
    </source>
</reference>
<proteinExistence type="predicted"/>
<dbReference type="SMART" id="SM00942">
    <property type="entry name" value="PriCT_1"/>
    <property type="match status" value="1"/>
</dbReference>
<evidence type="ECO:0000313" key="4">
    <source>
        <dbReference type="Proteomes" id="UP000050828"/>
    </source>
</evidence>